<keyword evidence="1" id="KW-1133">Transmembrane helix</keyword>
<comment type="caution">
    <text evidence="2">The sequence shown here is derived from an EMBL/GenBank/DDBJ whole genome shotgun (WGS) entry which is preliminary data.</text>
</comment>
<name>A0A4V6Q6Y5_9PSEU</name>
<reference evidence="2 3" key="1">
    <citation type="submission" date="2019-03" db="EMBL/GenBank/DDBJ databases">
        <title>Genomic Encyclopedia of Archaeal and Bacterial Type Strains, Phase II (KMG-II): from individual species to whole genera.</title>
        <authorList>
            <person name="Goeker M."/>
        </authorList>
    </citation>
    <scope>NUCLEOTIDE SEQUENCE [LARGE SCALE GENOMIC DNA]</scope>
    <source>
        <strain evidence="2 3">DSM 45499</strain>
    </source>
</reference>
<evidence type="ECO:0000313" key="2">
    <source>
        <dbReference type="EMBL" id="TDV55341.1"/>
    </source>
</evidence>
<keyword evidence="3" id="KW-1185">Reference proteome</keyword>
<protein>
    <submittedName>
        <fullName evidence="2">Uncharacterized protein</fullName>
    </submittedName>
</protein>
<keyword evidence="1" id="KW-0812">Transmembrane</keyword>
<evidence type="ECO:0000256" key="1">
    <source>
        <dbReference type="SAM" id="Phobius"/>
    </source>
</evidence>
<proteinExistence type="predicted"/>
<accession>A0A4V6Q6Y5</accession>
<dbReference type="RefSeq" id="WP_133902416.1">
    <property type="nucleotide sequence ID" value="NZ_SOCP01000003.1"/>
</dbReference>
<dbReference type="OrthoDB" id="166978at2"/>
<gene>
    <name evidence="2" type="ORF">CLV71_103582</name>
</gene>
<dbReference type="EMBL" id="SOCP01000003">
    <property type="protein sequence ID" value="TDV55341.1"/>
    <property type="molecule type" value="Genomic_DNA"/>
</dbReference>
<organism evidence="2 3">
    <name type="scientific">Actinophytocola oryzae</name>
    <dbReference type="NCBI Taxonomy" id="502181"/>
    <lineage>
        <taxon>Bacteria</taxon>
        <taxon>Bacillati</taxon>
        <taxon>Actinomycetota</taxon>
        <taxon>Actinomycetes</taxon>
        <taxon>Pseudonocardiales</taxon>
        <taxon>Pseudonocardiaceae</taxon>
    </lineage>
</organism>
<keyword evidence="1" id="KW-0472">Membrane</keyword>
<feature type="transmembrane region" description="Helical" evidence="1">
    <location>
        <begin position="20"/>
        <end position="40"/>
    </location>
</feature>
<dbReference type="Proteomes" id="UP000294927">
    <property type="component" value="Unassembled WGS sequence"/>
</dbReference>
<dbReference type="AlphaFoldDB" id="A0A4V6Q6Y5"/>
<sequence>MRNRRNWEPDMSTSQPKWPLWPWVVLTASGVIVTAVAAIVGTAANSERNAEELPTRVTVTATQFQTSTVSVTVTVPPPPDQPAKALLDGLHHVGPEVEAGVYQTTGPSGTNAGGCYWTRTDLDGGIIDNGVLDGPGTMTVNTDELVETAGCQPWQKVG</sequence>
<evidence type="ECO:0000313" key="3">
    <source>
        <dbReference type="Proteomes" id="UP000294927"/>
    </source>
</evidence>